<dbReference type="Proteomes" id="UP001456524">
    <property type="component" value="Unassembled WGS sequence"/>
</dbReference>
<reference evidence="1 2" key="1">
    <citation type="journal article" date="2022" name="G3 (Bethesda)">
        <title>Enemy or ally: a genomic approach to elucidate the lifestyle of Phyllosticta citrichinaensis.</title>
        <authorList>
            <person name="Buijs V.A."/>
            <person name="Groenewald J.Z."/>
            <person name="Haridas S."/>
            <person name="LaButti K.M."/>
            <person name="Lipzen A."/>
            <person name="Martin F.M."/>
            <person name="Barry K."/>
            <person name="Grigoriev I.V."/>
            <person name="Crous P.W."/>
            <person name="Seidl M.F."/>
        </authorList>
    </citation>
    <scope>NUCLEOTIDE SEQUENCE [LARGE SCALE GENOMIC DNA]</scope>
    <source>
        <strain evidence="1 2">CBS 129764</strain>
    </source>
</reference>
<protein>
    <submittedName>
        <fullName evidence="1">Uncharacterized protein</fullName>
    </submittedName>
</protein>
<dbReference type="EMBL" id="JBBWUH010000002">
    <property type="protein sequence ID" value="KAK8175571.1"/>
    <property type="molecule type" value="Genomic_DNA"/>
</dbReference>
<evidence type="ECO:0000313" key="1">
    <source>
        <dbReference type="EMBL" id="KAK8175571.1"/>
    </source>
</evidence>
<accession>A0ABR1Y322</accession>
<proteinExistence type="predicted"/>
<name>A0ABR1Y322_9PEZI</name>
<organism evidence="1 2">
    <name type="scientific">Phyllosticta citrichinensis</name>
    <dbReference type="NCBI Taxonomy" id="1130410"/>
    <lineage>
        <taxon>Eukaryota</taxon>
        <taxon>Fungi</taxon>
        <taxon>Dikarya</taxon>
        <taxon>Ascomycota</taxon>
        <taxon>Pezizomycotina</taxon>
        <taxon>Dothideomycetes</taxon>
        <taxon>Dothideomycetes incertae sedis</taxon>
        <taxon>Botryosphaeriales</taxon>
        <taxon>Phyllostictaceae</taxon>
        <taxon>Phyllosticta</taxon>
    </lineage>
</organism>
<gene>
    <name evidence="1" type="ORF">IWX90DRAFT_115908</name>
</gene>
<evidence type="ECO:0000313" key="2">
    <source>
        <dbReference type="Proteomes" id="UP001456524"/>
    </source>
</evidence>
<comment type="caution">
    <text evidence="1">The sequence shown here is derived from an EMBL/GenBank/DDBJ whole genome shotgun (WGS) entry which is preliminary data.</text>
</comment>
<keyword evidence="2" id="KW-1185">Reference proteome</keyword>
<sequence>MVAKPYGCSSLKEKVAASPKGLPAVGAERKRALAMDHPRPLAKRRPIFLFFFFLFFSPSLSVSSPERFHHLRGHFRGLTSLNSPKSRTAAVMGGWSSFSHHGSQQALPHRVPQPLAARGSFARKEPFLASTATREMNQSSSLLVWLSIMNDVAMSQAIGCSRARDKKANRAPGIVPDPIAV</sequence>